<dbReference type="RefSeq" id="WP_340345467.1">
    <property type="nucleotide sequence ID" value="NZ_JBBKZT010000013.1"/>
</dbReference>
<protein>
    <submittedName>
        <fullName evidence="3">DUF2946 family protein</fullName>
    </submittedName>
</protein>
<dbReference type="InterPro" id="IPR021333">
    <property type="entry name" value="DUF2946"/>
</dbReference>
<dbReference type="Pfam" id="PF11162">
    <property type="entry name" value="DUF2946"/>
    <property type="match status" value="1"/>
</dbReference>
<dbReference type="EMBL" id="JBBKZT010000013">
    <property type="protein sequence ID" value="MEJ8850217.1"/>
    <property type="molecule type" value="Genomic_DNA"/>
</dbReference>
<organism evidence="3 4">
    <name type="scientific">Variovorax rhizosphaerae</name>
    <dbReference type="NCBI Taxonomy" id="1836200"/>
    <lineage>
        <taxon>Bacteria</taxon>
        <taxon>Pseudomonadati</taxon>
        <taxon>Pseudomonadota</taxon>
        <taxon>Betaproteobacteria</taxon>
        <taxon>Burkholderiales</taxon>
        <taxon>Comamonadaceae</taxon>
        <taxon>Variovorax</taxon>
    </lineage>
</organism>
<evidence type="ECO:0000256" key="1">
    <source>
        <dbReference type="SAM" id="MobiDB-lite"/>
    </source>
</evidence>
<evidence type="ECO:0000313" key="4">
    <source>
        <dbReference type="Proteomes" id="UP001385892"/>
    </source>
</evidence>
<gene>
    <name evidence="3" type="ORF">WKW82_26505</name>
</gene>
<keyword evidence="4" id="KW-1185">Reference proteome</keyword>
<evidence type="ECO:0000313" key="3">
    <source>
        <dbReference type="EMBL" id="MEJ8850217.1"/>
    </source>
</evidence>
<reference evidence="3 4" key="1">
    <citation type="submission" date="2024-03" db="EMBL/GenBank/DDBJ databases">
        <title>Novel species of the genus Variovorax.</title>
        <authorList>
            <person name="Liu Q."/>
            <person name="Xin Y.-H."/>
        </authorList>
    </citation>
    <scope>NUCLEOTIDE SEQUENCE [LARGE SCALE GENOMIC DNA]</scope>
    <source>
        <strain evidence="3 4">KACC 18900</strain>
    </source>
</reference>
<evidence type="ECO:0000256" key="2">
    <source>
        <dbReference type="SAM" id="SignalP"/>
    </source>
</evidence>
<name>A0ABU8WRN8_9BURK</name>
<feature type="compositionally biased region" description="Basic and acidic residues" evidence="1">
    <location>
        <begin position="65"/>
        <end position="77"/>
    </location>
</feature>
<proteinExistence type="predicted"/>
<feature type="region of interest" description="Disordered" evidence="1">
    <location>
        <begin position="40"/>
        <end position="80"/>
    </location>
</feature>
<feature type="chain" id="PRO_5046434749" evidence="2">
    <location>
        <begin position="23"/>
        <end position="129"/>
    </location>
</feature>
<accession>A0ABU8WRN8</accession>
<comment type="caution">
    <text evidence="3">The sequence shown here is derived from an EMBL/GenBank/DDBJ whole genome shotgun (WGS) entry which is preliminary data.</text>
</comment>
<keyword evidence="2" id="KW-0732">Signal</keyword>
<sequence length="129" mass="13181">MSLIRALLVWAVMLAVPFQGFAAASMLYCATTETPLSESLAAATAASHDHHDHSSAAPEAGPGHGHHDHDASDDGSSHKCGTCGACHSVALTSTLPAIPPDALPPADLAEPIIAVAELPPRVLDKPPRA</sequence>
<dbReference type="Proteomes" id="UP001385892">
    <property type="component" value="Unassembled WGS sequence"/>
</dbReference>
<feature type="signal peptide" evidence="2">
    <location>
        <begin position="1"/>
        <end position="22"/>
    </location>
</feature>